<dbReference type="RefSeq" id="WP_069381847.1">
    <property type="nucleotide sequence ID" value="NZ_CP017141.1"/>
</dbReference>
<evidence type="ECO:0000259" key="2">
    <source>
        <dbReference type="Pfam" id="PF06580"/>
    </source>
</evidence>
<dbReference type="InterPro" id="IPR050640">
    <property type="entry name" value="Bact_2-comp_sensor_kinase"/>
</dbReference>
<evidence type="ECO:0000256" key="1">
    <source>
        <dbReference type="SAM" id="Phobius"/>
    </source>
</evidence>
<organism evidence="3 4">
    <name type="scientific">Pedobacter steynii</name>
    <dbReference type="NCBI Taxonomy" id="430522"/>
    <lineage>
        <taxon>Bacteria</taxon>
        <taxon>Pseudomonadati</taxon>
        <taxon>Bacteroidota</taxon>
        <taxon>Sphingobacteriia</taxon>
        <taxon>Sphingobacteriales</taxon>
        <taxon>Sphingobacteriaceae</taxon>
        <taxon>Pedobacter</taxon>
    </lineage>
</organism>
<keyword evidence="1" id="KW-0472">Membrane</keyword>
<dbReference type="PANTHER" id="PTHR34220">
    <property type="entry name" value="SENSOR HISTIDINE KINASE YPDA"/>
    <property type="match status" value="1"/>
</dbReference>
<dbReference type="AlphaFoldDB" id="A0A1D7QNF5"/>
<keyword evidence="1" id="KW-0812">Transmembrane</keyword>
<dbReference type="SUPFAM" id="SSF55874">
    <property type="entry name" value="ATPase domain of HSP90 chaperone/DNA topoisomerase II/histidine kinase"/>
    <property type="match status" value="1"/>
</dbReference>
<evidence type="ECO:0000313" key="3">
    <source>
        <dbReference type="EMBL" id="AOM80185.1"/>
    </source>
</evidence>
<keyword evidence="1" id="KW-1133">Transmembrane helix</keyword>
<feature type="domain" description="Signal transduction histidine kinase internal region" evidence="2">
    <location>
        <begin position="279"/>
        <end position="351"/>
    </location>
</feature>
<accession>A0A1D7QNF5</accession>
<gene>
    <name evidence="3" type="ORF">BFS30_25290</name>
</gene>
<dbReference type="Pfam" id="PF06580">
    <property type="entry name" value="His_kinase"/>
    <property type="match status" value="1"/>
</dbReference>
<keyword evidence="4" id="KW-1185">Reference proteome</keyword>
<dbReference type="InterPro" id="IPR010559">
    <property type="entry name" value="Sig_transdc_His_kin_internal"/>
</dbReference>
<dbReference type="GO" id="GO:0016020">
    <property type="term" value="C:membrane"/>
    <property type="evidence" value="ECO:0007669"/>
    <property type="project" value="InterPro"/>
</dbReference>
<dbReference type="OrthoDB" id="9809670at2"/>
<evidence type="ECO:0000313" key="4">
    <source>
        <dbReference type="Proteomes" id="UP000094313"/>
    </source>
</evidence>
<dbReference type="EMBL" id="CP017141">
    <property type="protein sequence ID" value="AOM80185.1"/>
    <property type="molecule type" value="Genomic_DNA"/>
</dbReference>
<dbReference type="PANTHER" id="PTHR34220:SF7">
    <property type="entry name" value="SENSOR HISTIDINE KINASE YPDA"/>
    <property type="match status" value="1"/>
</dbReference>
<reference evidence="3 4" key="1">
    <citation type="submission" date="2016-08" db="EMBL/GenBank/DDBJ databases">
        <authorList>
            <person name="Seilhamer J.J."/>
        </authorList>
    </citation>
    <scope>NUCLEOTIDE SEQUENCE [LARGE SCALE GENOMIC DNA]</scope>
    <source>
        <strain evidence="3 4">DX4</strain>
    </source>
</reference>
<dbReference type="InterPro" id="IPR036890">
    <property type="entry name" value="HATPase_C_sf"/>
</dbReference>
<dbReference type="GO" id="GO:0000155">
    <property type="term" value="F:phosphorelay sensor kinase activity"/>
    <property type="evidence" value="ECO:0007669"/>
    <property type="project" value="InterPro"/>
</dbReference>
<proteinExistence type="predicted"/>
<name>A0A1D7QNF5_9SPHI</name>
<dbReference type="Gene3D" id="3.30.565.10">
    <property type="entry name" value="Histidine kinase-like ATPase, C-terminal domain"/>
    <property type="match status" value="1"/>
</dbReference>
<feature type="transmembrane region" description="Helical" evidence="1">
    <location>
        <begin position="237"/>
        <end position="258"/>
    </location>
</feature>
<dbReference type="Proteomes" id="UP000094313">
    <property type="component" value="Chromosome"/>
</dbReference>
<sequence>MNLIAFILVLVTGVPGAYSQPAKGPEKSYLRFDVAAGVPGSEVKENRQGKLIKVEVSGGFISIYTSSAFHNETHRLSEKKGSQETERPIGGYTAYLSPGSEFFTDVTDRKSNALLCRYVVQRPKLIPEIKFYQHGENSKTPFYISSSGDHSDQLSLSPGEFKLGITERADFKDMEVEYTLVNLKTKRSQRGIGKTGFDSLKLTANTAYELRVNYVVQKESVELIYLNVKPYWYQSSITYIIFLAIVVILVFLLITSGLKNKIKSSQKKQQKMEEAAIRLQSLLNPHFTFNALSSIQGLMNTDRIEEANQYLQEFSSLLRKTLAKSQQVFSSLDQELEMMRMYIHLEALRFNFSWDISVSEELQTSGIEIPTLLLQPLVENAIKHGLSGLGDRGKLQIICREGEKQNTFVVIVKDNGTWLDKSSGSGYGLSLTTERILAINKLKKEQAIVLDFNKESGTEAILTFHNWIDN</sequence>
<protein>
    <recommendedName>
        <fullName evidence="2">Signal transduction histidine kinase internal region domain-containing protein</fullName>
    </recommendedName>
</protein>
<dbReference type="KEGG" id="psty:BFS30_25290"/>